<accession>A0ABW3UF23</accession>
<proteinExistence type="predicted"/>
<evidence type="ECO:0000313" key="2">
    <source>
        <dbReference type="EMBL" id="MFD1219548.1"/>
    </source>
</evidence>
<name>A0ABW3UF23_9BACL</name>
<dbReference type="EMBL" id="JBHTLU010000012">
    <property type="protein sequence ID" value="MFD1219548.1"/>
    <property type="molecule type" value="Genomic_DNA"/>
</dbReference>
<dbReference type="CDD" id="cd00093">
    <property type="entry name" value="HTH_XRE"/>
    <property type="match status" value="1"/>
</dbReference>
<evidence type="ECO:0000313" key="3">
    <source>
        <dbReference type="Proteomes" id="UP001597180"/>
    </source>
</evidence>
<dbReference type="Proteomes" id="UP001597180">
    <property type="component" value="Unassembled WGS sequence"/>
</dbReference>
<dbReference type="SMART" id="SM00530">
    <property type="entry name" value="HTH_XRE"/>
    <property type="match status" value="1"/>
</dbReference>
<dbReference type="PANTHER" id="PTHR33516:SF2">
    <property type="entry name" value="LEXA REPRESSOR-RELATED"/>
    <property type="match status" value="1"/>
</dbReference>
<dbReference type="SUPFAM" id="SSF51306">
    <property type="entry name" value="LexA/Signal peptidase"/>
    <property type="match status" value="1"/>
</dbReference>
<dbReference type="InterPro" id="IPR039418">
    <property type="entry name" value="LexA-like"/>
</dbReference>
<dbReference type="Gene3D" id="2.10.109.10">
    <property type="entry name" value="Umud Fragment, subunit A"/>
    <property type="match status" value="1"/>
</dbReference>
<dbReference type="RefSeq" id="WP_345595052.1">
    <property type="nucleotide sequence ID" value="NZ_BAABJG010000055.1"/>
</dbReference>
<protein>
    <submittedName>
        <fullName evidence="2">Helix-turn-helix domain-containing protein</fullName>
    </submittedName>
</protein>
<organism evidence="2 3">
    <name type="scientific">Paenibacillus vulneris</name>
    <dbReference type="NCBI Taxonomy" id="1133364"/>
    <lineage>
        <taxon>Bacteria</taxon>
        <taxon>Bacillati</taxon>
        <taxon>Bacillota</taxon>
        <taxon>Bacilli</taxon>
        <taxon>Bacillales</taxon>
        <taxon>Paenibacillaceae</taxon>
        <taxon>Paenibacillus</taxon>
    </lineage>
</organism>
<dbReference type="InterPro" id="IPR010982">
    <property type="entry name" value="Lambda_DNA-bd_dom_sf"/>
</dbReference>
<dbReference type="InterPro" id="IPR015927">
    <property type="entry name" value="Peptidase_S24_S26A/B/C"/>
</dbReference>
<comment type="caution">
    <text evidence="2">The sequence shown here is derived from an EMBL/GenBank/DDBJ whole genome shotgun (WGS) entry which is preliminary data.</text>
</comment>
<dbReference type="Gene3D" id="1.10.260.40">
    <property type="entry name" value="lambda repressor-like DNA-binding domains"/>
    <property type="match status" value="1"/>
</dbReference>
<dbReference type="PANTHER" id="PTHR33516">
    <property type="entry name" value="LEXA REPRESSOR"/>
    <property type="match status" value="1"/>
</dbReference>
<evidence type="ECO:0000259" key="1">
    <source>
        <dbReference type="PROSITE" id="PS50943"/>
    </source>
</evidence>
<gene>
    <name evidence="2" type="ORF">ACFQ4B_05425</name>
</gene>
<dbReference type="SUPFAM" id="SSF47413">
    <property type="entry name" value="lambda repressor-like DNA-binding domains"/>
    <property type="match status" value="1"/>
</dbReference>
<dbReference type="PROSITE" id="PS50943">
    <property type="entry name" value="HTH_CROC1"/>
    <property type="match status" value="1"/>
</dbReference>
<feature type="domain" description="HTH cro/C1-type" evidence="1">
    <location>
        <begin position="12"/>
        <end position="67"/>
    </location>
</feature>
<dbReference type="InterPro" id="IPR001387">
    <property type="entry name" value="Cro/C1-type_HTH"/>
</dbReference>
<dbReference type="Pfam" id="PF01381">
    <property type="entry name" value="HTH_3"/>
    <property type="match status" value="1"/>
</dbReference>
<sequence>MKTNAIEFGGYLKMLRKRQNLTIRELEDKSGVSFSYLSQMENGKRGVPSPEILKKISIALGVEYDEIMTKAGYLDSQDIIVRDNLTMDLIPTLGTKVTNRVVNDDSVIKIPIYGTIKAGYDYVAEQNIVGYTFASKKEISDGEYFYLIVKGDSMIDEGIREGFKVLVKKQTFVENGKIGVVIVNGDEATLKRVYYDGDKVILQASNKNIPPRILSIQDVFIQGQVKMVVFDV</sequence>
<reference evidence="3" key="1">
    <citation type="journal article" date="2019" name="Int. J. Syst. Evol. Microbiol.">
        <title>The Global Catalogue of Microorganisms (GCM) 10K type strain sequencing project: providing services to taxonomists for standard genome sequencing and annotation.</title>
        <authorList>
            <consortium name="The Broad Institute Genomics Platform"/>
            <consortium name="The Broad Institute Genome Sequencing Center for Infectious Disease"/>
            <person name="Wu L."/>
            <person name="Ma J."/>
        </authorList>
    </citation>
    <scope>NUCLEOTIDE SEQUENCE [LARGE SCALE GENOMIC DNA]</scope>
    <source>
        <strain evidence="3">CCUG 53270</strain>
    </source>
</reference>
<dbReference type="InterPro" id="IPR050077">
    <property type="entry name" value="LexA_repressor"/>
</dbReference>
<keyword evidence="3" id="KW-1185">Reference proteome</keyword>
<dbReference type="Pfam" id="PF00717">
    <property type="entry name" value="Peptidase_S24"/>
    <property type="match status" value="1"/>
</dbReference>
<dbReference type="InterPro" id="IPR036286">
    <property type="entry name" value="LexA/Signal_pep-like_sf"/>
</dbReference>
<dbReference type="CDD" id="cd06529">
    <property type="entry name" value="S24_LexA-like"/>
    <property type="match status" value="1"/>
</dbReference>